<feature type="chain" id="PRO_5045253294" evidence="1">
    <location>
        <begin position="25"/>
        <end position="221"/>
    </location>
</feature>
<dbReference type="Proteomes" id="UP001253848">
    <property type="component" value="Unassembled WGS sequence"/>
</dbReference>
<comment type="caution">
    <text evidence="2">The sequence shown here is derived from an EMBL/GenBank/DDBJ whole genome shotgun (WGS) entry which is preliminary data.</text>
</comment>
<dbReference type="EMBL" id="JAVRHN010000008">
    <property type="protein sequence ID" value="MDT0686980.1"/>
    <property type="molecule type" value="Genomic_DNA"/>
</dbReference>
<evidence type="ECO:0000313" key="3">
    <source>
        <dbReference type="Proteomes" id="UP001253848"/>
    </source>
</evidence>
<organism evidence="2 3">
    <name type="scientific">Autumnicola psychrophila</name>
    <dbReference type="NCBI Taxonomy" id="3075592"/>
    <lineage>
        <taxon>Bacteria</taxon>
        <taxon>Pseudomonadati</taxon>
        <taxon>Bacteroidota</taxon>
        <taxon>Flavobacteriia</taxon>
        <taxon>Flavobacteriales</taxon>
        <taxon>Flavobacteriaceae</taxon>
        <taxon>Autumnicola</taxon>
    </lineage>
</organism>
<dbReference type="SUPFAM" id="SSF49899">
    <property type="entry name" value="Concanavalin A-like lectins/glucanases"/>
    <property type="match status" value="1"/>
</dbReference>
<keyword evidence="3" id="KW-1185">Reference proteome</keyword>
<dbReference type="InterPro" id="IPR013320">
    <property type="entry name" value="ConA-like_dom_sf"/>
</dbReference>
<dbReference type="RefSeq" id="WP_311500285.1">
    <property type="nucleotide sequence ID" value="NZ_JAVRHN010000008.1"/>
</dbReference>
<keyword evidence="1" id="KW-0732">Signal</keyword>
<dbReference type="Pfam" id="PF13385">
    <property type="entry name" value="Laminin_G_3"/>
    <property type="match status" value="1"/>
</dbReference>
<evidence type="ECO:0000313" key="2">
    <source>
        <dbReference type="EMBL" id="MDT0686980.1"/>
    </source>
</evidence>
<feature type="signal peptide" evidence="1">
    <location>
        <begin position="1"/>
        <end position="24"/>
    </location>
</feature>
<dbReference type="Gene3D" id="2.60.120.200">
    <property type="match status" value="1"/>
</dbReference>
<reference evidence="2 3" key="1">
    <citation type="submission" date="2023-09" db="EMBL/GenBank/DDBJ databases">
        <authorList>
            <person name="Rey-Velasco X."/>
        </authorList>
    </citation>
    <scope>NUCLEOTIDE SEQUENCE [LARGE SCALE GENOMIC DNA]</scope>
    <source>
        <strain evidence="2 3">F225</strain>
    </source>
</reference>
<protein>
    <submittedName>
        <fullName evidence="2">LamG-like jellyroll fold domain-containing protein</fullName>
    </submittedName>
</protein>
<dbReference type="PROSITE" id="PS51257">
    <property type="entry name" value="PROKAR_LIPOPROTEIN"/>
    <property type="match status" value="1"/>
</dbReference>
<sequence length="221" mass="25254">MNILFFRRISLFYFLCCLFLFSCASSSEKAEIWKINSVSEIGGNPTDVVGNPNIVKTEAGGAVEFDGKKDGLLVDKNPIVGLNNFSIEVDFKPFNGYPENNEQRFLHIQDPENEARRILIELRLNSRNEWYGDWFIKTENQDLALIDSTLTHPVNEWATIRLTYENGQMKGFVNGKQQLTGDIEYLPIGENGRVSIGTRMDKRSWFKGLIKEVRFSEQAST</sequence>
<gene>
    <name evidence="2" type="ORF">RM541_11445</name>
</gene>
<proteinExistence type="predicted"/>
<name>A0ABU3DTG3_9FLAO</name>
<accession>A0ABU3DTG3</accession>
<evidence type="ECO:0000256" key="1">
    <source>
        <dbReference type="SAM" id="SignalP"/>
    </source>
</evidence>